<dbReference type="NCBIfam" id="NF006432">
    <property type="entry name" value="PRK08706.1"/>
    <property type="match status" value="1"/>
</dbReference>
<dbReference type="PANTHER" id="PTHR30606">
    <property type="entry name" value="LIPID A BIOSYNTHESIS LAUROYL ACYLTRANSFERASE"/>
    <property type="match status" value="1"/>
</dbReference>
<evidence type="ECO:0000256" key="4">
    <source>
        <dbReference type="ARBA" id="ARBA00022679"/>
    </source>
</evidence>
<comment type="caution">
    <text evidence="7">The sequence shown here is derived from an EMBL/GenBank/DDBJ whole genome shotgun (WGS) entry which is preliminary data.</text>
</comment>
<accession>A0A845BJM8</accession>
<dbReference type="EMBL" id="WSSB01000001">
    <property type="protein sequence ID" value="MXR35468.1"/>
    <property type="molecule type" value="Genomic_DNA"/>
</dbReference>
<evidence type="ECO:0000256" key="6">
    <source>
        <dbReference type="ARBA" id="ARBA00023315"/>
    </source>
</evidence>
<evidence type="ECO:0000256" key="1">
    <source>
        <dbReference type="ARBA" id="ARBA00004533"/>
    </source>
</evidence>
<dbReference type="Pfam" id="PF03279">
    <property type="entry name" value="Lip_A_acyltrans"/>
    <property type="match status" value="1"/>
</dbReference>
<gene>
    <name evidence="7" type="ORF">GQF02_00445</name>
</gene>
<protein>
    <submittedName>
        <fullName evidence="7">Lipid A biosynthesis lauroyl acyltransferase</fullName>
    </submittedName>
</protein>
<evidence type="ECO:0000256" key="2">
    <source>
        <dbReference type="ARBA" id="ARBA00022475"/>
    </source>
</evidence>
<name>A0A845BJM8_9NEIS</name>
<organism evidence="7 8">
    <name type="scientific">Craterilacuibacter sinensis</name>
    <dbReference type="NCBI Taxonomy" id="2686017"/>
    <lineage>
        <taxon>Bacteria</taxon>
        <taxon>Pseudomonadati</taxon>
        <taxon>Pseudomonadota</taxon>
        <taxon>Betaproteobacteria</taxon>
        <taxon>Neisseriales</taxon>
        <taxon>Neisseriaceae</taxon>
        <taxon>Craterilacuibacter</taxon>
    </lineage>
</organism>
<evidence type="ECO:0000313" key="7">
    <source>
        <dbReference type="EMBL" id="MXR35468.1"/>
    </source>
</evidence>
<dbReference type="GO" id="GO:0009247">
    <property type="term" value="P:glycolipid biosynthetic process"/>
    <property type="evidence" value="ECO:0007669"/>
    <property type="project" value="UniProtKB-ARBA"/>
</dbReference>
<dbReference type="PANTHER" id="PTHR30606:SF9">
    <property type="entry name" value="LIPID A BIOSYNTHESIS LAUROYLTRANSFERASE"/>
    <property type="match status" value="1"/>
</dbReference>
<keyword evidence="6 7" id="KW-0012">Acyltransferase</keyword>
<reference evidence="7 8" key="1">
    <citation type="submission" date="2019-12" db="EMBL/GenBank/DDBJ databases">
        <title>Neisseriaceae gen. nov. sp. Genome sequencing and assembly.</title>
        <authorList>
            <person name="Liu Z."/>
            <person name="Li A."/>
        </authorList>
    </citation>
    <scope>NUCLEOTIDE SEQUENCE [LARGE SCALE GENOMIC DNA]</scope>
    <source>
        <strain evidence="7 8">B2N2-7</strain>
    </source>
</reference>
<keyword evidence="3" id="KW-0997">Cell inner membrane</keyword>
<dbReference type="GO" id="GO:0005886">
    <property type="term" value="C:plasma membrane"/>
    <property type="evidence" value="ECO:0007669"/>
    <property type="project" value="UniProtKB-SubCell"/>
</dbReference>
<evidence type="ECO:0000256" key="5">
    <source>
        <dbReference type="ARBA" id="ARBA00023136"/>
    </source>
</evidence>
<dbReference type="RefSeq" id="WP_160794126.1">
    <property type="nucleotide sequence ID" value="NZ_WSSB01000001.1"/>
</dbReference>
<proteinExistence type="predicted"/>
<dbReference type="Proteomes" id="UP000467214">
    <property type="component" value="Unassembled WGS sequence"/>
</dbReference>
<dbReference type="InterPro" id="IPR004960">
    <property type="entry name" value="LipA_acyltrans"/>
</dbReference>
<keyword evidence="2" id="KW-1003">Cell membrane</keyword>
<evidence type="ECO:0000256" key="3">
    <source>
        <dbReference type="ARBA" id="ARBA00022519"/>
    </source>
</evidence>
<dbReference type="AlphaFoldDB" id="A0A845BJM8"/>
<keyword evidence="5" id="KW-0472">Membrane</keyword>
<keyword evidence="4 7" id="KW-0808">Transferase</keyword>
<comment type="subcellular location">
    <subcellularLocation>
        <location evidence="1">Cell inner membrane</location>
    </subcellularLocation>
</comment>
<sequence>MKIAFALLWLIRLLPVCLISRLAQGLGAVTYLLAGERRRIGLTNLRLCFPAMKQAERVRILRRHFGHMLQLMLEYGICWWSSPARIRQLVELKDLHHLTDLRDAGEDVILFYPHFVGFELAALRLNLEVPLVSVYSHQKNKAMDAKMYAGRNRFDNAFIMSRQESLRAIIKAMRKQHAPFLYLPDQDFGRRDSIFVPFFGVQTATVPGLSRIAGLAKAKIVPAIPVRTQHGVTLTFYPAWDNFPSDDIEADTRRMNEFLEQRILEAPEQYFWLHKRFKTRPEGEASFYQR</sequence>
<keyword evidence="8" id="KW-1185">Reference proteome</keyword>
<dbReference type="CDD" id="cd07984">
    <property type="entry name" value="LPLAT_LABLAT-like"/>
    <property type="match status" value="1"/>
</dbReference>
<dbReference type="GO" id="GO:0016746">
    <property type="term" value="F:acyltransferase activity"/>
    <property type="evidence" value="ECO:0007669"/>
    <property type="project" value="UniProtKB-KW"/>
</dbReference>
<evidence type="ECO:0000313" key="8">
    <source>
        <dbReference type="Proteomes" id="UP000467214"/>
    </source>
</evidence>
<dbReference type="PIRSF" id="PIRSF026649">
    <property type="entry name" value="MsbB"/>
    <property type="match status" value="1"/>
</dbReference>